<dbReference type="AlphaFoldDB" id="A0A7M7PA66"/>
<reference evidence="2" key="1">
    <citation type="submission" date="2015-02" db="EMBL/GenBank/DDBJ databases">
        <title>Genome sequencing for Strongylocentrotus purpuratus.</title>
        <authorList>
            <person name="Murali S."/>
            <person name="Liu Y."/>
            <person name="Vee V."/>
            <person name="English A."/>
            <person name="Wang M."/>
            <person name="Skinner E."/>
            <person name="Han Y."/>
            <person name="Muzny D.M."/>
            <person name="Worley K.C."/>
            <person name="Gibbs R.A."/>
        </authorList>
    </citation>
    <scope>NUCLEOTIDE SEQUENCE</scope>
</reference>
<dbReference type="PANTHER" id="PTHR17985:SF8">
    <property type="entry name" value="TRANSPORT AND GOLGI ORGANIZATION PROTEIN 2 HOMOLOG"/>
    <property type="match status" value="1"/>
</dbReference>
<dbReference type="OrthoDB" id="191601at2759"/>
<evidence type="ECO:0000313" key="2">
    <source>
        <dbReference type="Proteomes" id="UP000007110"/>
    </source>
</evidence>
<dbReference type="GO" id="GO:0007030">
    <property type="term" value="P:Golgi organization"/>
    <property type="evidence" value="ECO:0000318"/>
    <property type="project" value="GO_Central"/>
</dbReference>
<dbReference type="GO" id="GO:0005794">
    <property type="term" value="C:Golgi apparatus"/>
    <property type="evidence" value="ECO:0000318"/>
    <property type="project" value="GO_Central"/>
</dbReference>
<dbReference type="GeneID" id="115926645"/>
<dbReference type="Pfam" id="PF05742">
    <property type="entry name" value="TANGO2"/>
    <property type="match status" value="1"/>
</dbReference>
<dbReference type="RefSeq" id="XP_030847456.1">
    <property type="nucleotide sequence ID" value="XM_030991596.1"/>
</dbReference>
<protein>
    <submittedName>
        <fullName evidence="1">Uncharacterized protein</fullName>
    </submittedName>
</protein>
<keyword evidence="2" id="KW-1185">Reference proteome</keyword>
<dbReference type="EnsemblMetazoa" id="XM_030991596">
    <property type="protein sequence ID" value="XP_030847456"/>
    <property type="gene ID" value="LOC115926645"/>
</dbReference>
<accession>A0A7M7PA66</accession>
<proteinExistence type="predicted"/>
<dbReference type="KEGG" id="spu:115926645"/>
<evidence type="ECO:0000313" key="1">
    <source>
        <dbReference type="EnsemblMetazoa" id="XP_030847456"/>
    </source>
</evidence>
<dbReference type="Proteomes" id="UP000007110">
    <property type="component" value="Unassembled WGS sequence"/>
</dbReference>
<dbReference type="OMA" id="QAGGSWF"/>
<dbReference type="InParanoid" id="A0A7M7PA66"/>
<dbReference type="PANTHER" id="PTHR17985">
    <property type="entry name" value="SER/THR-RICH PROTEIN T10 IN DGCR REGION"/>
    <property type="match status" value="1"/>
</dbReference>
<dbReference type="InterPro" id="IPR008551">
    <property type="entry name" value="TANGO2"/>
</dbReference>
<organism evidence="1 2">
    <name type="scientific">Strongylocentrotus purpuratus</name>
    <name type="common">Purple sea urchin</name>
    <dbReference type="NCBI Taxonomy" id="7668"/>
    <lineage>
        <taxon>Eukaryota</taxon>
        <taxon>Metazoa</taxon>
        <taxon>Echinodermata</taxon>
        <taxon>Eleutherozoa</taxon>
        <taxon>Echinozoa</taxon>
        <taxon>Echinoidea</taxon>
        <taxon>Euechinoidea</taxon>
        <taxon>Echinacea</taxon>
        <taxon>Camarodonta</taxon>
        <taxon>Echinidea</taxon>
        <taxon>Strongylocentrotidae</taxon>
        <taxon>Strongylocentrotus</taxon>
    </lineage>
</organism>
<reference evidence="1" key="2">
    <citation type="submission" date="2021-01" db="UniProtKB">
        <authorList>
            <consortium name="EnsemblMetazoa"/>
        </authorList>
    </citation>
    <scope>IDENTIFICATION</scope>
</reference>
<name>A0A7M7PA66_STRPU</name>
<dbReference type="GO" id="GO:0009306">
    <property type="term" value="P:protein secretion"/>
    <property type="evidence" value="ECO:0000318"/>
    <property type="project" value="GO_Central"/>
</dbReference>
<sequence>MCVTAFYINANPSAGGYRFVMIFNRDEFLNRPTKAAHFWTDHPDIVGGVDMNPGKEGGTWLGMSKKGRLAVILNIFNPGGIRDDAKGRGALVSDFLTGEQTTDDYLKKIAEYGEDYNGFNLFTLDISNGDAAYYSNKSSKPPQKLQPGIFGVSNSTLEKPWPKANHLKTSLEEIINSSSGLSSEDLLKKLHSVLETCELLNGEQFKFKPGMTIEEMRAVLPQMVHVWSPVYGTRSSTVITVDAAGEVVYSEKSLEEPIDPSNLKWTTKEHRFHLTCAL</sequence>